<gene>
    <name evidence="12 14" type="primary">rbsK</name>
    <name evidence="14" type="ORF">OW255_11450</name>
</gene>
<evidence type="ECO:0000313" key="14">
    <source>
        <dbReference type="EMBL" id="WAJ22198.1"/>
    </source>
</evidence>
<feature type="binding site" evidence="12">
    <location>
        <position position="293"/>
    </location>
    <ligand>
        <name>K(+)</name>
        <dbReference type="ChEBI" id="CHEBI:29103"/>
    </ligand>
</feature>
<keyword evidence="8 12" id="KW-0067">ATP-binding</keyword>
<comment type="catalytic activity">
    <reaction evidence="12">
        <text>D-ribose + ATP = D-ribose 5-phosphate + ADP + H(+)</text>
        <dbReference type="Rhea" id="RHEA:13697"/>
        <dbReference type="ChEBI" id="CHEBI:15378"/>
        <dbReference type="ChEBI" id="CHEBI:30616"/>
        <dbReference type="ChEBI" id="CHEBI:47013"/>
        <dbReference type="ChEBI" id="CHEBI:78346"/>
        <dbReference type="ChEBI" id="CHEBI:456216"/>
        <dbReference type="EC" id="2.7.1.15"/>
    </reaction>
</comment>
<evidence type="ECO:0000256" key="12">
    <source>
        <dbReference type="HAMAP-Rule" id="MF_01987"/>
    </source>
</evidence>
<evidence type="ECO:0000256" key="6">
    <source>
        <dbReference type="ARBA" id="ARBA00022741"/>
    </source>
</evidence>
<dbReference type="EC" id="2.7.1.15" evidence="2 12"/>
<evidence type="ECO:0000256" key="4">
    <source>
        <dbReference type="ARBA" id="ARBA00022679"/>
    </source>
</evidence>
<keyword evidence="11 12" id="KW-0119">Carbohydrate metabolism</keyword>
<evidence type="ECO:0000256" key="8">
    <source>
        <dbReference type="ARBA" id="ARBA00022840"/>
    </source>
</evidence>
<feature type="binding site" evidence="12">
    <location>
        <position position="248"/>
    </location>
    <ligand>
        <name>K(+)</name>
        <dbReference type="ChEBI" id="CHEBI:29103"/>
    </ligand>
</feature>
<dbReference type="PRINTS" id="PR00990">
    <property type="entry name" value="RIBOKINASE"/>
</dbReference>
<feature type="binding site" evidence="12">
    <location>
        <begin position="222"/>
        <end position="227"/>
    </location>
    <ligand>
        <name>ATP</name>
        <dbReference type="ChEBI" id="CHEBI:30616"/>
    </ligand>
</feature>
<feature type="binding site" evidence="12">
    <location>
        <position position="284"/>
    </location>
    <ligand>
        <name>K(+)</name>
        <dbReference type="ChEBI" id="CHEBI:29103"/>
    </ligand>
</feature>
<comment type="cofactor">
    <cofactor evidence="12">
        <name>Mg(2+)</name>
        <dbReference type="ChEBI" id="CHEBI:18420"/>
    </cofactor>
    <text evidence="12">Requires a divalent cation, most likely magnesium in vivo, as an electrophilic catalyst to aid phosphoryl group transfer. It is the chelate of the metal and the nucleotide that is the actual substrate.</text>
</comment>
<evidence type="ECO:0000256" key="2">
    <source>
        <dbReference type="ARBA" id="ARBA00012035"/>
    </source>
</evidence>
<dbReference type="SUPFAM" id="SSF53613">
    <property type="entry name" value="Ribokinase-like"/>
    <property type="match status" value="1"/>
</dbReference>
<dbReference type="InterPro" id="IPR011611">
    <property type="entry name" value="PfkB_dom"/>
</dbReference>
<comment type="pathway">
    <text evidence="12">Carbohydrate metabolism; D-ribose degradation; D-ribose 5-phosphate from beta-D-ribopyranose: step 2/2.</text>
</comment>
<dbReference type="HAMAP" id="MF_01987">
    <property type="entry name" value="Ribokinase"/>
    <property type="match status" value="1"/>
</dbReference>
<comment type="function">
    <text evidence="12">Catalyzes the phosphorylation of ribose at O-5 in a reaction requiring ATP and magnesium. The resulting D-ribose-5-phosphate can then be used either for sythesis of nucleotides, histidine, and tryptophan, or as a component of the pentose phosphate pathway.</text>
</comment>
<dbReference type="EMBL" id="CP113524">
    <property type="protein sequence ID" value="WAJ22198.1"/>
    <property type="molecule type" value="Genomic_DNA"/>
</dbReference>
<evidence type="ECO:0000256" key="10">
    <source>
        <dbReference type="ARBA" id="ARBA00022958"/>
    </source>
</evidence>
<dbReference type="CDD" id="cd01174">
    <property type="entry name" value="ribokinase"/>
    <property type="match status" value="1"/>
</dbReference>
<dbReference type="PANTHER" id="PTHR10584:SF166">
    <property type="entry name" value="RIBOKINASE"/>
    <property type="match status" value="1"/>
</dbReference>
<evidence type="ECO:0000259" key="13">
    <source>
        <dbReference type="Pfam" id="PF00294"/>
    </source>
</evidence>
<proteinExistence type="inferred from homology"/>
<dbReference type="NCBIfam" id="TIGR02152">
    <property type="entry name" value="D_ribokin_bact"/>
    <property type="match status" value="1"/>
</dbReference>
<feature type="active site" description="Proton acceptor" evidence="12">
    <location>
        <position position="254"/>
    </location>
</feature>
<organism evidence="14 15">
    <name type="scientific">Lacrimispora xylanolytica</name>
    <dbReference type="NCBI Taxonomy" id="29375"/>
    <lineage>
        <taxon>Bacteria</taxon>
        <taxon>Bacillati</taxon>
        <taxon>Bacillota</taxon>
        <taxon>Clostridia</taxon>
        <taxon>Lachnospirales</taxon>
        <taxon>Lachnospiraceae</taxon>
        <taxon>Lacrimispora</taxon>
    </lineage>
</organism>
<keyword evidence="10 12" id="KW-0630">Potassium</keyword>
<keyword evidence="5 12" id="KW-0479">Metal-binding</keyword>
<feature type="binding site" evidence="12">
    <location>
        <position position="278"/>
    </location>
    <ligand>
        <name>ATP</name>
        <dbReference type="ChEBI" id="CHEBI:30616"/>
    </ligand>
</feature>
<feature type="binding site" evidence="12">
    <location>
        <position position="289"/>
    </location>
    <ligand>
        <name>K(+)</name>
        <dbReference type="ChEBI" id="CHEBI:29103"/>
    </ligand>
</feature>
<feature type="binding site" evidence="12">
    <location>
        <position position="254"/>
    </location>
    <ligand>
        <name>substrate</name>
    </ligand>
</feature>
<dbReference type="GO" id="GO:0004747">
    <property type="term" value="F:ribokinase activity"/>
    <property type="evidence" value="ECO:0007669"/>
    <property type="project" value="UniProtKB-EC"/>
</dbReference>
<keyword evidence="7 12" id="KW-0418">Kinase</keyword>
<dbReference type="Gene3D" id="3.40.1190.20">
    <property type="match status" value="1"/>
</dbReference>
<dbReference type="InterPro" id="IPR029056">
    <property type="entry name" value="Ribokinase-like"/>
</dbReference>
<dbReference type="PANTHER" id="PTHR10584">
    <property type="entry name" value="SUGAR KINASE"/>
    <property type="match status" value="1"/>
</dbReference>
<dbReference type="InterPro" id="IPR002173">
    <property type="entry name" value="Carboh/pur_kinase_PfkB_CS"/>
</dbReference>
<feature type="domain" description="Carbohydrate kinase PfkB" evidence="13">
    <location>
        <begin position="3"/>
        <end position="296"/>
    </location>
</feature>
<protein>
    <recommendedName>
        <fullName evidence="3 12">Ribokinase</fullName>
        <shortName evidence="12">RK</shortName>
        <ecNumber evidence="2 12">2.7.1.15</ecNumber>
    </recommendedName>
</protein>
<feature type="binding site" evidence="12">
    <location>
        <begin position="40"/>
        <end position="44"/>
    </location>
    <ligand>
        <name>substrate</name>
    </ligand>
</feature>
<evidence type="ECO:0000256" key="11">
    <source>
        <dbReference type="ARBA" id="ARBA00023277"/>
    </source>
</evidence>
<dbReference type="RefSeq" id="WP_268114166.1">
    <property type="nucleotide sequence ID" value="NZ_CP113524.1"/>
</dbReference>
<dbReference type="PROSITE" id="PS00584">
    <property type="entry name" value="PFKB_KINASES_2"/>
    <property type="match status" value="1"/>
</dbReference>
<feature type="binding site" evidence="12">
    <location>
        <begin position="12"/>
        <end position="14"/>
    </location>
    <ligand>
        <name>substrate</name>
    </ligand>
</feature>
<name>A0ABY7A9E3_9FIRM</name>
<reference evidence="14" key="1">
    <citation type="submission" date="2022-11" db="EMBL/GenBank/DDBJ databases">
        <title>Lacrimispora xylanolytica sy1, complete genome.</title>
        <authorList>
            <person name="Choi S."/>
        </authorList>
    </citation>
    <scope>NUCLEOTIDE SEQUENCE</scope>
    <source>
        <strain evidence="14">Sy1</strain>
    </source>
</reference>
<evidence type="ECO:0000256" key="5">
    <source>
        <dbReference type="ARBA" id="ARBA00022723"/>
    </source>
</evidence>
<evidence type="ECO:0000313" key="15">
    <source>
        <dbReference type="Proteomes" id="UP001163115"/>
    </source>
</evidence>
<keyword evidence="4 12" id="KW-0808">Transferase</keyword>
<evidence type="ECO:0000256" key="1">
    <source>
        <dbReference type="ARBA" id="ARBA00005380"/>
    </source>
</evidence>
<keyword evidence="12" id="KW-0963">Cytoplasm</keyword>
<dbReference type="InterPro" id="IPR011877">
    <property type="entry name" value="Ribokinase"/>
</dbReference>
<dbReference type="Proteomes" id="UP001163115">
    <property type="component" value="Chromosome"/>
</dbReference>
<keyword evidence="15" id="KW-1185">Reference proteome</keyword>
<comment type="similarity">
    <text evidence="1">Belongs to the carbohydrate kinase pfkB family.</text>
</comment>
<keyword evidence="6 12" id="KW-0547">Nucleotide-binding</keyword>
<evidence type="ECO:0000256" key="7">
    <source>
        <dbReference type="ARBA" id="ARBA00022777"/>
    </source>
</evidence>
<keyword evidence="9 12" id="KW-0460">Magnesium</keyword>
<comment type="subcellular location">
    <subcellularLocation>
        <location evidence="12">Cytoplasm</location>
    </subcellularLocation>
</comment>
<feature type="binding site" evidence="12">
    <location>
        <position position="287"/>
    </location>
    <ligand>
        <name>K(+)</name>
        <dbReference type="ChEBI" id="CHEBI:29103"/>
    </ligand>
</feature>
<dbReference type="InterPro" id="IPR002139">
    <property type="entry name" value="Ribo/fructo_kinase"/>
</dbReference>
<accession>A0ABY7A9E3</accession>
<comment type="caution">
    <text evidence="12">Lacks conserved residue(s) required for the propagation of feature annotation.</text>
</comment>
<feature type="binding site" evidence="12">
    <location>
        <position position="250"/>
    </location>
    <ligand>
        <name>K(+)</name>
        <dbReference type="ChEBI" id="CHEBI:29103"/>
    </ligand>
</feature>
<comment type="subunit">
    <text evidence="12">Homodimer.</text>
</comment>
<comment type="activity regulation">
    <text evidence="12">Activated by a monovalent cation that binds near, but not in, the active site. The most likely occupant of the site in vivo is potassium. Ion binding induces a conformational change that may alter substrate affinity.</text>
</comment>
<feature type="binding site" evidence="12">
    <location>
        <position position="142"/>
    </location>
    <ligand>
        <name>substrate</name>
    </ligand>
</feature>
<sequence>MGKKVTVFGSFVVDLMSRCPHLPAPGETVKGSVFRMGPGGKGFNQGVAAYKAGADVTMVTKLGSDAFADVALNTMNKLGMNTERIFQTSETETGSALILVDENTAQNEIVVVLGACGNITDKEVESLSDLLDQSEYLLTQLETNVTAVEKIVAMAFEKGVKIILNTAPVQPISDDLLSRVDLITPNEVEAGILSGIKVDNQEGAQKAADYFLKKGVKNVLITMGSSGVFLATPQKRGFLPAYKVNALDTTGAGDAFNGGLTAALSEGKDLWEAAQFANALAALSVQKMGTTTSMPDREEIDTFVAEHGKGEWVLS</sequence>
<evidence type="ECO:0000256" key="3">
    <source>
        <dbReference type="ARBA" id="ARBA00016943"/>
    </source>
</evidence>
<feature type="binding site" evidence="12">
    <location>
        <position position="186"/>
    </location>
    <ligand>
        <name>ATP</name>
        <dbReference type="ChEBI" id="CHEBI:30616"/>
    </ligand>
</feature>
<evidence type="ECO:0000256" key="9">
    <source>
        <dbReference type="ARBA" id="ARBA00022842"/>
    </source>
</evidence>
<feature type="binding site" evidence="12">
    <location>
        <begin position="253"/>
        <end position="254"/>
    </location>
    <ligand>
        <name>ATP</name>
        <dbReference type="ChEBI" id="CHEBI:30616"/>
    </ligand>
</feature>
<dbReference type="Pfam" id="PF00294">
    <property type="entry name" value="PfkB"/>
    <property type="match status" value="1"/>
</dbReference>
<comment type="similarity">
    <text evidence="12">Belongs to the carbohydrate kinase PfkB family. Ribokinase subfamily.</text>
</comment>